<evidence type="ECO:0000256" key="1">
    <source>
        <dbReference type="SAM" id="MobiDB-lite"/>
    </source>
</evidence>
<accession>B8MJK6</accession>
<keyword evidence="3" id="KW-1185">Reference proteome</keyword>
<dbReference type="EMBL" id="EQ962657">
    <property type="protein sequence ID" value="EED15206.1"/>
    <property type="molecule type" value="Genomic_DNA"/>
</dbReference>
<dbReference type="PhylomeDB" id="B8MJK6"/>
<dbReference type="AlphaFoldDB" id="B8MJK6"/>
<dbReference type="RefSeq" id="XP_002485159.1">
    <property type="nucleotide sequence ID" value="XM_002485114.1"/>
</dbReference>
<dbReference type="HOGENOM" id="CLU_2321945_0_0_1"/>
<dbReference type="GeneID" id="8099571"/>
<dbReference type="OMA" id="DLTGQHE"/>
<evidence type="ECO:0000313" key="2">
    <source>
        <dbReference type="EMBL" id="EED15206.1"/>
    </source>
</evidence>
<dbReference type="Proteomes" id="UP000001745">
    <property type="component" value="Unassembled WGS sequence"/>
</dbReference>
<feature type="compositionally biased region" description="Low complexity" evidence="1">
    <location>
        <begin position="12"/>
        <end position="23"/>
    </location>
</feature>
<gene>
    <name evidence="2" type="ORF">TSTA_046600</name>
</gene>
<sequence length="99" mass="10740">MTENEQVAPSENASANAASSTTSNVLETAENVLNTVGDKVVNVAGQNETVQKTTTFVEENVLKANKQQDGPATDDKAVDNVPDEQIEEFMRHQNRSYQG</sequence>
<proteinExistence type="predicted"/>
<dbReference type="VEuPathDB" id="FungiDB:TSTA_046600"/>
<organism evidence="2 3">
    <name type="scientific">Talaromyces stipitatus (strain ATCC 10500 / CBS 375.48 / QM 6759 / NRRL 1006)</name>
    <name type="common">Penicillium stipitatum</name>
    <dbReference type="NCBI Taxonomy" id="441959"/>
    <lineage>
        <taxon>Eukaryota</taxon>
        <taxon>Fungi</taxon>
        <taxon>Dikarya</taxon>
        <taxon>Ascomycota</taxon>
        <taxon>Pezizomycotina</taxon>
        <taxon>Eurotiomycetes</taxon>
        <taxon>Eurotiomycetidae</taxon>
        <taxon>Eurotiales</taxon>
        <taxon>Trichocomaceae</taxon>
        <taxon>Talaromyces</taxon>
        <taxon>Talaromyces sect. Talaromyces</taxon>
    </lineage>
</organism>
<protein>
    <submittedName>
        <fullName evidence="2">Uncharacterized protein</fullName>
    </submittedName>
</protein>
<feature type="region of interest" description="Disordered" evidence="1">
    <location>
        <begin position="1"/>
        <end position="23"/>
    </location>
</feature>
<name>B8MJK6_TALSN</name>
<dbReference type="OrthoDB" id="4227217at2759"/>
<evidence type="ECO:0000313" key="3">
    <source>
        <dbReference type="Proteomes" id="UP000001745"/>
    </source>
</evidence>
<dbReference type="InParanoid" id="B8MJK6"/>
<reference evidence="3" key="1">
    <citation type="journal article" date="2015" name="Genome Announc.">
        <title>Genome sequence of the AIDS-associated pathogen Penicillium marneffei (ATCC18224) and its near taxonomic relative Talaromyces stipitatus (ATCC10500).</title>
        <authorList>
            <person name="Nierman W.C."/>
            <person name="Fedorova-Abrams N.D."/>
            <person name="Andrianopoulos A."/>
        </authorList>
    </citation>
    <scope>NUCLEOTIDE SEQUENCE [LARGE SCALE GENOMIC DNA]</scope>
    <source>
        <strain evidence="3">ATCC 10500 / CBS 375.48 / QM 6759 / NRRL 1006</strain>
    </source>
</reference>
<feature type="compositionally biased region" description="Polar residues" evidence="1">
    <location>
        <begin position="1"/>
        <end position="11"/>
    </location>
</feature>